<dbReference type="SUPFAM" id="SSF158221">
    <property type="entry name" value="YnzC-like"/>
    <property type="match status" value="1"/>
</dbReference>
<reference evidence="3 4" key="1">
    <citation type="submission" date="2018-10" db="EMBL/GenBank/DDBJ databases">
        <title>Oceanobacillus sp. YLB-02 draft genome.</title>
        <authorList>
            <person name="Yu L."/>
        </authorList>
    </citation>
    <scope>NUCLEOTIDE SEQUENCE [LARGE SCALE GENOMIC DNA]</scope>
    <source>
        <strain evidence="3 4">YLB-02</strain>
    </source>
</reference>
<dbReference type="Proteomes" id="UP000270219">
    <property type="component" value="Unassembled WGS sequence"/>
</dbReference>
<dbReference type="Gene3D" id="1.10.287.540">
    <property type="entry name" value="Helix hairpin bin"/>
    <property type="match status" value="1"/>
</dbReference>
<evidence type="ECO:0000313" key="3">
    <source>
        <dbReference type="EMBL" id="RLL40128.1"/>
    </source>
</evidence>
<dbReference type="OrthoDB" id="390105at2"/>
<comment type="similarity">
    <text evidence="2">Belongs to the UPF0291 family.</text>
</comment>
<protein>
    <recommendedName>
        <fullName evidence="2">UPF0291 protein D8M04_19500</fullName>
    </recommendedName>
</protein>
<dbReference type="AlphaFoldDB" id="A0A498D473"/>
<dbReference type="InterPro" id="IPR009242">
    <property type="entry name" value="DUF896"/>
</dbReference>
<sequence>MIESLTRINELATKAKHEGLTKVEIEERDELRQAYLKEIRGQVKSTMSSVTVVNENGEDVTPEKLVVKKAKQYQHFFNLINTLMLGYK</sequence>
<organism evidence="3 4">
    <name type="scientific">Oceanobacillus piezotolerans</name>
    <dbReference type="NCBI Taxonomy" id="2448030"/>
    <lineage>
        <taxon>Bacteria</taxon>
        <taxon>Bacillati</taxon>
        <taxon>Bacillota</taxon>
        <taxon>Bacilli</taxon>
        <taxon>Bacillales</taxon>
        <taxon>Bacillaceae</taxon>
        <taxon>Oceanobacillus</taxon>
    </lineage>
</organism>
<gene>
    <name evidence="3" type="ORF">D8M04_19500</name>
</gene>
<dbReference type="RefSeq" id="WP_121525087.1">
    <property type="nucleotide sequence ID" value="NZ_RCHR01000013.1"/>
</dbReference>
<name>A0A498D473_9BACI</name>
<keyword evidence="4" id="KW-1185">Reference proteome</keyword>
<proteinExistence type="inferred from homology"/>
<dbReference type="Pfam" id="PF05979">
    <property type="entry name" value="DUF896"/>
    <property type="match status" value="1"/>
</dbReference>
<comment type="caution">
    <text evidence="3">The sequence shown here is derived from an EMBL/GenBank/DDBJ whole genome shotgun (WGS) entry which is preliminary data.</text>
</comment>
<evidence type="ECO:0000256" key="1">
    <source>
        <dbReference type="ARBA" id="ARBA00022490"/>
    </source>
</evidence>
<accession>A0A498D473</accession>
<dbReference type="PANTHER" id="PTHR37300:SF1">
    <property type="entry name" value="UPF0291 PROTEIN YNZC"/>
    <property type="match status" value="1"/>
</dbReference>
<keyword evidence="1 2" id="KW-0963">Cytoplasm</keyword>
<evidence type="ECO:0000256" key="2">
    <source>
        <dbReference type="HAMAP-Rule" id="MF_01103"/>
    </source>
</evidence>
<dbReference type="HAMAP" id="MF_01103">
    <property type="entry name" value="UPF0291"/>
    <property type="match status" value="1"/>
</dbReference>
<dbReference type="GO" id="GO:0005737">
    <property type="term" value="C:cytoplasm"/>
    <property type="evidence" value="ECO:0007669"/>
    <property type="project" value="UniProtKB-SubCell"/>
</dbReference>
<dbReference type="EMBL" id="RCHR01000013">
    <property type="protein sequence ID" value="RLL40128.1"/>
    <property type="molecule type" value="Genomic_DNA"/>
</dbReference>
<evidence type="ECO:0000313" key="4">
    <source>
        <dbReference type="Proteomes" id="UP000270219"/>
    </source>
</evidence>
<comment type="subcellular location">
    <subcellularLocation>
        <location evidence="2">Cytoplasm</location>
    </subcellularLocation>
</comment>
<dbReference type="PANTHER" id="PTHR37300">
    <property type="entry name" value="UPF0291 PROTEIN CBO2609/CLC_2481"/>
    <property type="match status" value="1"/>
</dbReference>